<dbReference type="AlphaFoldDB" id="A0A212RKI9"/>
<evidence type="ECO:0000313" key="3">
    <source>
        <dbReference type="Proteomes" id="UP000198418"/>
    </source>
</evidence>
<proteinExistence type="predicted"/>
<name>A0A212RKI9_RHOAC</name>
<sequence length="99" mass="10939">MLLRLGLLLSSGFLISWLWNAADAQFSGSILSRIQGPAVVAQAYYPPQPSAPVYSPPVATPPAVSPPPPPQINQPTWETPTYESPTYYPTRNYPTTYYR</sequence>
<feature type="compositionally biased region" description="Low complexity" evidence="1">
    <location>
        <begin position="75"/>
        <end position="99"/>
    </location>
</feature>
<evidence type="ECO:0000313" key="2">
    <source>
        <dbReference type="EMBL" id="SNB72988.1"/>
    </source>
</evidence>
<gene>
    <name evidence="2" type="ORF">SAMN06265338_10545</name>
</gene>
<feature type="region of interest" description="Disordered" evidence="1">
    <location>
        <begin position="56"/>
        <end position="99"/>
    </location>
</feature>
<dbReference type="RefSeq" id="WP_088520837.1">
    <property type="nucleotide sequence ID" value="NZ_FYDG01000005.1"/>
</dbReference>
<feature type="compositionally biased region" description="Pro residues" evidence="1">
    <location>
        <begin position="56"/>
        <end position="72"/>
    </location>
</feature>
<dbReference type="Proteomes" id="UP000198418">
    <property type="component" value="Unassembled WGS sequence"/>
</dbReference>
<keyword evidence="3" id="KW-1185">Reference proteome</keyword>
<dbReference type="EMBL" id="FYDG01000005">
    <property type="protein sequence ID" value="SNB72988.1"/>
    <property type="molecule type" value="Genomic_DNA"/>
</dbReference>
<protein>
    <submittedName>
        <fullName evidence="2">Uncharacterized protein</fullName>
    </submittedName>
</protein>
<organism evidence="2 3">
    <name type="scientific">Rhodoblastus acidophilus</name>
    <name type="common">Rhodopseudomonas acidophila</name>
    <dbReference type="NCBI Taxonomy" id="1074"/>
    <lineage>
        <taxon>Bacteria</taxon>
        <taxon>Pseudomonadati</taxon>
        <taxon>Pseudomonadota</taxon>
        <taxon>Alphaproteobacteria</taxon>
        <taxon>Hyphomicrobiales</taxon>
        <taxon>Rhodoblastaceae</taxon>
        <taxon>Rhodoblastus</taxon>
    </lineage>
</organism>
<reference evidence="3" key="1">
    <citation type="submission" date="2017-06" db="EMBL/GenBank/DDBJ databases">
        <authorList>
            <person name="Varghese N."/>
            <person name="Submissions S."/>
        </authorList>
    </citation>
    <scope>NUCLEOTIDE SEQUENCE [LARGE SCALE GENOMIC DNA]</scope>
    <source>
        <strain evidence="3">DSM 137</strain>
    </source>
</reference>
<accession>A0A212RKI9</accession>
<evidence type="ECO:0000256" key="1">
    <source>
        <dbReference type="SAM" id="MobiDB-lite"/>
    </source>
</evidence>